<dbReference type="GeneID" id="303485092"/>
<gene>
    <name evidence="1" type="ORF">B5J99_05800</name>
</gene>
<organism evidence="1 2">
    <name type="scientific">Blastomonas fulva</name>
    <dbReference type="NCBI Taxonomy" id="1550728"/>
    <lineage>
        <taxon>Bacteria</taxon>
        <taxon>Pseudomonadati</taxon>
        <taxon>Pseudomonadota</taxon>
        <taxon>Alphaproteobacteria</taxon>
        <taxon>Sphingomonadales</taxon>
        <taxon>Sphingomonadaceae</taxon>
        <taxon>Blastomonas</taxon>
    </lineage>
</organism>
<proteinExistence type="predicted"/>
<dbReference type="Gene3D" id="3.40.50.2000">
    <property type="entry name" value="Glycogen Phosphorylase B"/>
    <property type="match status" value="1"/>
</dbReference>
<name>A0ABN5B284_9SPHN</name>
<reference evidence="1 2" key="1">
    <citation type="submission" date="2017-03" db="EMBL/GenBank/DDBJ databases">
        <title>Complete genome sequence of Blastomonas fulva degrading microcsystin LR.</title>
        <authorList>
            <person name="Lee H.-g."/>
            <person name="Jin L."/>
            <person name="oh H.-M."/>
        </authorList>
    </citation>
    <scope>NUCLEOTIDE SEQUENCE [LARGE SCALE GENOMIC DNA]</scope>
    <source>
        <strain evidence="1 2">T2</strain>
    </source>
</reference>
<evidence type="ECO:0008006" key="3">
    <source>
        <dbReference type="Google" id="ProtNLM"/>
    </source>
</evidence>
<accession>A0ABN5B284</accession>
<protein>
    <recommendedName>
        <fullName evidence="3">Glycosyltransferase subfamily 4-like N-terminal domain-containing protein</fullName>
    </recommendedName>
</protein>
<evidence type="ECO:0000313" key="2">
    <source>
        <dbReference type="Proteomes" id="UP000258016"/>
    </source>
</evidence>
<dbReference type="Proteomes" id="UP000258016">
    <property type="component" value="Chromosome"/>
</dbReference>
<dbReference type="SUPFAM" id="SSF53756">
    <property type="entry name" value="UDP-Glycosyltransferase/glycogen phosphorylase"/>
    <property type="match status" value="1"/>
</dbReference>
<keyword evidence="2" id="KW-1185">Reference proteome</keyword>
<dbReference type="RefSeq" id="WP_117351847.1">
    <property type="nucleotide sequence ID" value="NZ_CP020083.1"/>
</dbReference>
<dbReference type="EMBL" id="CP020083">
    <property type="protein sequence ID" value="ASR51042.1"/>
    <property type="molecule type" value="Genomic_DNA"/>
</dbReference>
<evidence type="ECO:0000313" key="1">
    <source>
        <dbReference type="EMBL" id="ASR51042.1"/>
    </source>
</evidence>
<sequence length="338" mass="38076">MQRVLFLGFGSEQQTTNMLFKKLADAASSHVDSVFKIRQFPAGVANKLRYGLRQIAEDWRLARQHDRIVVYASAALSLPILLACKLLGRPTAVFVWDIYPDSKVHASGGKQGLSIALHDWLERAGLRLASRIWVPSTDYLHAPSLAKHRHKVGILPLWPTLQRIHRKPQPVADPVRVLFTGQVLASRGLEAAYLRLIDVFGPRVELHIYGEIVEKLSPAFEDSHRVIYHGLKPQAELIQEAQNYDFALICLEQEYPLPAAPSKSLFYLSLGLPMLYFGPKVSFLDEYFIGKVAIDITRPEAADGFRQDVARLCDGLDLQLPSTFQALDLKWDKIAKVF</sequence>